<feature type="signal peptide" evidence="1">
    <location>
        <begin position="1"/>
        <end position="29"/>
    </location>
</feature>
<dbReference type="NCBIfam" id="TIGR02167">
    <property type="entry name" value="Liste_lipo_26"/>
    <property type="match status" value="4"/>
</dbReference>
<keyword evidence="3" id="KW-1185">Reference proteome</keyword>
<dbReference type="InterPro" id="IPR011889">
    <property type="entry name" value="Liste_lipo_26"/>
</dbReference>
<dbReference type="InterPro" id="IPR005046">
    <property type="entry name" value="DUF285"/>
</dbReference>
<protein>
    <recommendedName>
        <fullName evidence="4">BspA family leucine-rich repeat surface protein</fullName>
    </recommendedName>
</protein>
<dbReference type="EMBL" id="VRMN01000008">
    <property type="protein sequence ID" value="KAA8493099.1"/>
    <property type="molecule type" value="Genomic_DNA"/>
</dbReference>
<dbReference type="Proteomes" id="UP000324585">
    <property type="component" value="Unassembled WGS sequence"/>
</dbReference>
<evidence type="ECO:0008006" key="4">
    <source>
        <dbReference type="Google" id="ProtNLM"/>
    </source>
</evidence>
<proteinExistence type="predicted"/>
<evidence type="ECO:0000256" key="1">
    <source>
        <dbReference type="SAM" id="SignalP"/>
    </source>
</evidence>
<reference evidence="3" key="1">
    <citation type="journal article" date="2019" name="Nat. Commun.">
        <title>Expansion of phycobilisome linker gene families in mesophilic red algae.</title>
        <authorList>
            <person name="Lee J."/>
            <person name="Kim D."/>
            <person name="Bhattacharya D."/>
            <person name="Yoon H.S."/>
        </authorList>
    </citation>
    <scope>NUCLEOTIDE SEQUENCE [LARGE SCALE GENOMIC DNA]</scope>
    <source>
        <strain evidence="3">CCMP 1328</strain>
    </source>
</reference>
<gene>
    <name evidence="2" type="ORF">FVE85_9371</name>
</gene>
<name>A0A5J4YNU5_PORPP</name>
<accession>A0A5J4YNU5</accession>
<feature type="chain" id="PRO_5023873722" description="BspA family leucine-rich repeat surface protein" evidence="1">
    <location>
        <begin position="30"/>
        <end position="436"/>
    </location>
</feature>
<dbReference type="OrthoDB" id="416134at2759"/>
<keyword evidence="1" id="KW-0732">Signal</keyword>
<sequence length="436" mass="47255">MTRMFPLAWSLALTIALLARLSLYYNVVAREICRVVELSDPCSVEGTLGLVPDAEGPVACTSISATCLSGFPDYALQPCLKYVESDESQEKMVLEYDDVSEVSLDFSASPVDVVVDNGDGTAATYGSMGTFVHAYKSQGEHAVVITGSLGGIRFMDGIARVASSGKLGLTTLDAAFFEVRSLQSLPANIPRSVTDLSCMFAGSNFNGEIGSWDVSRVANMGSMFCGAASFNQEISGWDVSSVTDMRSMFQKASSFDQDISGWDVSSVTDMSYMFYLAVHFNQDISGWDVSNVTDMSAMFYNAASFNQDISGWDVSRVTNMGLLFSVAESFNQDLAAWDVRNVVNCDYFNNYSALACSFSNNCATLTFGSADFDRVEIQAEDFNAGGGMLPGKYVDVLVGDESEVEAEKVVQIRCPGNELENEHRYRAALELCLGEV</sequence>
<dbReference type="AlphaFoldDB" id="A0A5J4YNU5"/>
<evidence type="ECO:0000313" key="3">
    <source>
        <dbReference type="Proteomes" id="UP000324585"/>
    </source>
</evidence>
<organism evidence="2 3">
    <name type="scientific">Porphyridium purpureum</name>
    <name type="common">Red alga</name>
    <name type="synonym">Porphyridium cruentum</name>
    <dbReference type="NCBI Taxonomy" id="35688"/>
    <lineage>
        <taxon>Eukaryota</taxon>
        <taxon>Rhodophyta</taxon>
        <taxon>Bangiophyceae</taxon>
        <taxon>Porphyridiales</taxon>
        <taxon>Porphyridiaceae</taxon>
        <taxon>Porphyridium</taxon>
    </lineage>
</organism>
<comment type="caution">
    <text evidence="2">The sequence shown here is derived from an EMBL/GenBank/DDBJ whole genome shotgun (WGS) entry which is preliminary data.</text>
</comment>
<evidence type="ECO:0000313" key="2">
    <source>
        <dbReference type="EMBL" id="KAA8493099.1"/>
    </source>
</evidence>
<dbReference type="Pfam" id="PF03382">
    <property type="entry name" value="DUF285"/>
    <property type="match status" value="1"/>
</dbReference>